<keyword evidence="2" id="KW-1185">Reference proteome</keyword>
<dbReference type="AlphaFoldDB" id="A0A1I3BQA1"/>
<gene>
    <name evidence="1" type="ORF">SAMN05216258_101263</name>
</gene>
<dbReference type="EMBL" id="FOQH01000001">
    <property type="protein sequence ID" value="SFH64465.1"/>
    <property type="molecule type" value="Genomic_DNA"/>
</dbReference>
<organism evidence="1 2">
    <name type="scientific">Albimonas pacifica</name>
    <dbReference type="NCBI Taxonomy" id="1114924"/>
    <lineage>
        <taxon>Bacteria</taxon>
        <taxon>Pseudomonadati</taxon>
        <taxon>Pseudomonadota</taxon>
        <taxon>Alphaproteobacteria</taxon>
        <taxon>Rhodobacterales</taxon>
        <taxon>Paracoccaceae</taxon>
        <taxon>Albimonas</taxon>
    </lineage>
</organism>
<proteinExistence type="predicted"/>
<reference evidence="1 2" key="1">
    <citation type="submission" date="2016-10" db="EMBL/GenBank/DDBJ databases">
        <authorList>
            <person name="de Groot N.N."/>
        </authorList>
    </citation>
    <scope>NUCLEOTIDE SEQUENCE [LARGE SCALE GENOMIC DNA]</scope>
    <source>
        <strain evidence="1 2">CGMCC 1.11030</strain>
    </source>
</reference>
<dbReference type="OrthoDB" id="9809066at2"/>
<evidence type="ECO:0000313" key="1">
    <source>
        <dbReference type="EMBL" id="SFH64465.1"/>
    </source>
</evidence>
<sequence>MLACFDPVSAMAQSAGAPSSDQVARELANPNNALASLTFKNQVTGYTGDLPGADDQANYTLLFQPIFPFPLGERANGGAATLFIRPAFPILLDQPVFDVAKGGFGGVDALGDIGFDIGYGVTEKSGLLWAVGAVGTLPTATDDRVGGEQLRLGPEALLARFEDWGVYGVFPKHQWAVAGDSYDYSASQVQFFLKFLPGDGWNVGTQPTMTYDWKAEDWTVPLNLTVSKTVILAGTPVKLELAADYYVAQPGAFGPEWTISFNITPVVPNFILGWLK</sequence>
<evidence type="ECO:0000313" key="2">
    <source>
        <dbReference type="Proteomes" id="UP000199377"/>
    </source>
</evidence>
<dbReference type="Proteomes" id="UP000199377">
    <property type="component" value="Unassembled WGS sequence"/>
</dbReference>
<evidence type="ECO:0008006" key="3">
    <source>
        <dbReference type="Google" id="ProtNLM"/>
    </source>
</evidence>
<name>A0A1I3BQA1_9RHOB</name>
<protein>
    <recommendedName>
        <fullName evidence="3">MetA-pathway of phenol degradation</fullName>
    </recommendedName>
</protein>
<dbReference type="RefSeq" id="WP_092857051.1">
    <property type="nucleotide sequence ID" value="NZ_FOQH01000001.1"/>
</dbReference>
<dbReference type="STRING" id="1114924.SAMN05216258_101263"/>
<accession>A0A1I3BQA1</accession>